<proteinExistence type="predicted"/>
<dbReference type="InterPro" id="IPR009057">
    <property type="entry name" value="Homeodomain-like_sf"/>
</dbReference>
<feature type="domain" description="HTH tetR-type" evidence="3">
    <location>
        <begin position="10"/>
        <end position="70"/>
    </location>
</feature>
<evidence type="ECO:0000313" key="4">
    <source>
        <dbReference type="EMBL" id="MDT0265668.1"/>
    </source>
</evidence>
<evidence type="ECO:0000256" key="1">
    <source>
        <dbReference type="ARBA" id="ARBA00023125"/>
    </source>
</evidence>
<dbReference type="PROSITE" id="PS50977">
    <property type="entry name" value="HTH_TETR_2"/>
    <property type="match status" value="1"/>
</dbReference>
<sequence length="212" mass="22338">MAGTQARGRIDKRAAILAGAFAVFARKGYAAAGVQDIAAEAGVAKPTVYNHLTDKATLFRSALEATARAKLDERIAAIEPLYEPGDDLPGTLGLVGHRLLRVHGDATSCALRRLLYAEVTRFPEALELVSAYGPHRVVRALADPLGRLTLAGRLTATEPALAAEQLMALLVGPMEARSRMGTREVADAEYREVAAAATATFLRAYGPASTGG</sequence>
<keyword evidence="5" id="KW-1185">Reference proteome</keyword>
<comment type="caution">
    <text evidence="4">The sequence shown here is derived from an EMBL/GenBank/DDBJ whole genome shotgun (WGS) entry which is preliminary data.</text>
</comment>
<accession>A0ABU2JL06</accession>
<dbReference type="InterPro" id="IPR050109">
    <property type="entry name" value="HTH-type_TetR-like_transc_reg"/>
</dbReference>
<dbReference type="InterPro" id="IPR039536">
    <property type="entry name" value="TetR_C_Proteobacteria"/>
</dbReference>
<feature type="DNA-binding region" description="H-T-H motif" evidence="2">
    <location>
        <begin position="33"/>
        <end position="52"/>
    </location>
</feature>
<dbReference type="Proteomes" id="UP001183410">
    <property type="component" value="Unassembled WGS sequence"/>
</dbReference>
<dbReference type="PRINTS" id="PR00455">
    <property type="entry name" value="HTHTETR"/>
</dbReference>
<gene>
    <name evidence="4" type="ORF">RM844_05115</name>
</gene>
<organism evidence="4 5">
    <name type="scientific">Streptomyces chisholmiae</name>
    <dbReference type="NCBI Taxonomy" id="3075540"/>
    <lineage>
        <taxon>Bacteria</taxon>
        <taxon>Bacillati</taxon>
        <taxon>Actinomycetota</taxon>
        <taxon>Actinomycetes</taxon>
        <taxon>Kitasatosporales</taxon>
        <taxon>Streptomycetaceae</taxon>
        <taxon>Streptomyces</taxon>
    </lineage>
</organism>
<evidence type="ECO:0000256" key="2">
    <source>
        <dbReference type="PROSITE-ProRule" id="PRU00335"/>
    </source>
</evidence>
<reference evidence="5" key="1">
    <citation type="submission" date="2023-07" db="EMBL/GenBank/DDBJ databases">
        <title>30 novel species of actinomycetes from the DSMZ collection.</title>
        <authorList>
            <person name="Nouioui I."/>
        </authorList>
    </citation>
    <scope>NUCLEOTIDE SEQUENCE [LARGE SCALE GENOMIC DNA]</scope>
    <source>
        <strain evidence="5">DSM 44915</strain>
    </source>
</reference>
<dbReference type="RefSeq" id="WP_311665189.1">
    <property type="nucleotide sequence ID" value="NZ_JAVREO010000002.1"/>
</dbReference>
<evidence type="ECO:0000259" key="3">
    <source>
        <dbReference type="PROSITE" id="PS50977"/>
    </source>
</evidence>
<dbReference type="InterPro" id="IPR001647">
    <property type="entry name" value="HTH_TetR"/>
</dbReference>
<dbReference type="SUPFAM" id="SSF48498">
    <property type="entry name" value="Tetracyclin repressor-like, C-terminal domain"/>
    <property type="match status" value="1"/>
</dbReference>
<dbReference type="Gene3D" id="1.10.357.10">
    <property type="entry name" value="Tetracycline Repressor, domain 2"/>
    <property type="match status" value="1"/>
</dbReference>
<keyword evidence="1 2" id="KW-0238">DNA-binding</keyword>
<name>A0ABU2JL06_9ACTN</name>
<dbReference type="Pfam" id="PF00440">
    <property type="entry name" value="TetR_N"/>
    <property type="match status" value="1"/>
</dbReference>
<evidence type="ECO:0000313" key="5">
    <source>
        <dbReference type="Proteomes" id="UP001183410"/>
    </source>
</evidence>
<dbReference type="InterPro" id="IPR036271">
    <property type="entry name" value="Tet_transcr_reg_TetR-rel_C_sf"/>
</dbReference>
<dbReference type="SUPFAM" id="SSF46689">
    <property type="entry name" value="Homeodomain-like"/>
    <property type="match status" value="1"/>
</dbReference>
<dbReference type="PANTHER" id="PTHR30055">
    <property type="entry name" value="HTH-TYPE TRANSCRIPTIONAL REGULATOR RUTR"/>
    <property type="match status" value="1"/>
</dbReference>
<protein>
    <submittedName>
        <fullName evidence="4">TetR/AcrR family transcriptional regulator</fullName>
    </submittedName>
</protein>
<dbReference type="PANTHER" id="PTHR30055:SF146">
    <property type="entry name" value="HTH-TYPE TRANSCRIPTIONAL DUAL REGULATOR CECR"/>
    <property type="match status" value="1"/>
</dbReference>
<dbReference type="Pfam" id="PF14246">
    <property type="entry name" value="TetR_C_7"/>
    <property type="match status" value="1"/>
</dbReference>
<dbReference type="EMBL" id="JAVREO010000002">
    <property type="protein sequence ID" value="MDT0265668.1"/>
    <property type="molecule type" value="Genomic_DNA"/>
</dbReference>